<organism evidence="1 2">
    <name type="scientific">Staphylococcus epidermidis (strain ATCC 35984 / DSM 28319 / BCRC 17069 / CCUG 31568 / BM 3577 / RP62A)</name>
    <dbReference type="NCBI Taxonomy" id="176279"/>
    <lineage>
        <taxon>Bacteria</taxon>
        <taxon>Bacillati</taxon>
        <taxon>Bacillota</taxon>
        <taxon>Bacilli</taxon>
        <taxon>Bacillales</taxon>
        <taxon>Staphylococcaceae</taxon>
        <taxon>Staphylococcus</taxon>
    </lineage>
</organism>
<keyword evidence="2" id="KW-1185">Reference proteome</keyword>
<dbReference type="eggNOG" id="ENOG50305D3">
    <property type="taxonomic scope" value="Bacteria"/>
</dbReference>
<dbReference type="STRING" id="176279.SERP2130"/>
<dbReference type="Proteomes" id="UP000000531">
    <property type="component" value="Chromosome"/>
</dbReference>
<reference evidence="1 2" key="1">
    <citation type="journal article" date="2005" name="J. Bacteriol.">
        <title>Insights on evolution of virulence and resistance from the complete genome analysis of an early methicillin-resistant Staphylococcus aureus strain and a biofilm-producing methicillin-resistant Staphylococcus epidermidis strain.</title>
        <authorList>
            <person name="Gill S.R."/>
            <person name="Fouts D.E."/>
            <person name="Archer G.L."/>
            <person name="Mongodin E.F."/>
            <person name="Deboy R.T."/>
            <person name="Ravel J."/>
            <person name="Paulsen I.T."/>
            <person name="Kolonay J.F."/>
            <person name="Brinkac L."/>
            <person name="Beanan M."/>
            <person name="Dodson R.J."/>
            <person name="Daugherty S.C."/>
            <person name="Madupu R."/>
            <person name="Angiuoli S.V."/>
            <person name="Durkin A.S."/>
            <person name="Haft D.H."/>
            <person name="Vamathevan J."/>
            <person name="Khouri H."/>
            <person name="Utterback T."/>
            <person name="Lee C."/>
            <person name="Dimitrov G."/>
            <person name="Jiang L."/>
            <person name="Qin H."/>
            <person name="Weidman J."/>
            <person name="Tran K."/>
            <person name="Kang K."/>
            <person name="Hance I.R."/>
            <person name="Nelson K.E."/>
            <person name="Fraser C.M."/>
        </authorList>
    </citation>
    <scope>NUCLEOTIDE SEQUENCE [LARGE SCALE GENOMIC DNA]</scope>
    <source>
        <strain evidence="2">ATCC 35984 / RP62A</strain>
    </source>
</reference>
<dbReference type="HOGENOM" id="CLU_189242_0_0_9"/>
<dbReference type="AlphaFoldDB" id="Q5HL57"/>
<protein>
    <submittedName>
        <fullName evidence="1">Uncharacterized protein</fullName>
    </submittedName>
</protein>
<sequence>MSQYPFYRRMFIIIKKCTLIYNSIKELYPMRKILKGIILSLIIIGLIKTFNEYDVIHCANHYFEQIKSGKIIEDIKIDHFNNYHNINFEDLNPSDFF</sequence>
<evidence type="ECO:0000313" key="1">
    <source>
        <dbReference type="EMBL" id="AAW53022.1"/>
    </source>
</evidence>
<evidence type="ECO:0000313" key="2">
    <source>
        <dbReference type="Proteomes" id="UP000000531"/>
    </source>
</evidence>
<dbReference type="KEGG" id="ser:SERP2130"/>
<proteinExistence type="predicted"/>
<gene>
    <name evidence="1" type="ordered locus">SERP2130</name>
</gene>
<dbReference type="EMBL" id="CP000029">
    <property type="protein sequence ID" value="AAW53022.1"/>
    <property type="molecule type" value="Genomic_DNA"/>
</dbReference>
<name>Q5HL57_STAEQ</name>
<accession>Q5HL57</accession>